<dbReference type="STRING" id="550540.Fbal_2284"/>
<organism evidence="2 3">
    <name type="scientific">Ferrimonas balearica (strain DSM 9799 / CCM 4581 / KCTC 23876 / PAT)</name>
    <dbReference type="NCBI Taxonomy" id="550540"/>
    <lineage>
        <taxon>Bacteria</taxon>
        <taxon>Pseudomonadati</taxon>
        <taxon>Pseudomonadota</taxon>
        <taxon>Gammaproteobacteria</taxon>
        <taxon>Alteromonadales</taxon>
        <taxon>Ferrimonadaceae</taxon>
        <taxon>Ferrimonas</taxon>
    </lineage>
</organism>
<dbReference type="EMBL" id="CP002209">
    <property type="protein sequence ID" value="ADN76487.1"/>
    <property type="molecule type" value="Genomic_DNA"/>
</dbReference>
<dbReference type="SUPFAM" id="SSF56935">
    <property type="entry name" value="Porins"/>
    <property type="match status" value="1"/>
</dbReference>
<keyword evidence="1" id="KW-0732">Signal</keyword>
<name>E1SLC3_FERBD</name>
<proteinExistence type="predicted"/>
<dbReference type="AlphaFoldDB" id="E1SLC3"/>
<feature type="signal peptide" evidence="1">
    <location>
        <begin position="1"/>
        <end position="27"/>
    </location>
</feature>
<accession>E1SLC3</accession>
<protein>
    <submittedName>
        <fullName evidence="2">Porin</fullName>
    </submittedName>
</protein>
<dbReference type="eggNOG" id="COG3203">
    <property type="taxonomic scope" value="Bacteria"/>
</dbReference>
<dbReference type="GeneID" id="67182487"/>
<dbReference type="KEGG" id="fbl:Fbal_2284"/>
<evidence type="ECO:0000313" key="3">
    <source>
        <dbReference type="Proteomes" id="UP000006683"/>
    </source>
</evidence>
<dbReference type="RefSeq" id="WP_013345793.1">
    <property type="nucleotide sequence ID" value="NC_014541.1"/>
</dbReference>
<dbReference type="OrthoDB" id="190887at2"/>
<dbReference type="Proteomes" id="UP000006683">
    <property type="component" value="Chromosome"/>
</dbReference>
<evidence type="ECO:0000313" key="2">
    <source>
        <dbReference type="EMBL" id="ADN76487.1"/>
    </source>
</evidence>
<dbReference type="Pfam" id="PF19577">
    <property type="entry name" value="DcaP"/>
    <property type="match status" value="1"/>
</dbReference>
<gene>
    <name evidence="2" type="ordered locus">Fbal_2284</name>
</gene>
<dbReference type="InterPro" id="IPR045748">
    <property type="entry name" value="DcaP"/>
</dbReference>
<feature type="chain" id="PRO_5003151313" evidence="1">
    <location>
        <begin position="28"/>
        <end position="381"/>
    </location>
</feature>
<sequence>MNTFKLPKTALAPVAIALLAASPLAQADTEFKFGGYVKADVMVSDYSNGAPSDSNLSRQFYVPGTIYGDDSRASTVTDFQARETRFNFTSNSDLDGHTLKFFLELDFFTHSDGNQRVSNSYSPRLRHATVTFDNWTAGQTWSTFQNPGALPEALDFVGAAEGTPFVRQGLIRYTAGGFQVALENPKATFTNAEGGRVESDSSYIPDFVARYNFKGGDASFSIAGLVRQLEIDENGFDESETGYGVSFAGVVPVFNRDMLKFMLNYGDGAGRYLALNYANGAALTDAGTETISSVSGFVSYQHWWSDRWRSNITASAFEADNPDVLANSNANETSYSGNINLLYSPVKPVTIGVEYLYALNEQADGDDGELNRFMLSFKYAL</sequence>
<keyword evidence="3" id="KW-1185">Reference proteome</keyword>
<dbReference type="HOGENOM" id="CLU_038666_0_0_6"/>
<evidence type="ECO:0000256" key="1">
    <source>
        <dbReference type="SAM" id="SignalP"/>
    </source>
</evidence>
<reference evidence="2 3" key="1">
    <citation type="journal article" date="2010" name="Stand. Genomic Sci.">
        <title>Complete genome sequence of Ferrimonas balearica type strain (PAT).</title>
        <authorList>
            <person name="Nolan M."/>
            <person name="Sikorski J."/>
            <person name="Davenport K."/>
            <person name="Lucas S."/>
            <person name="Glavina Del Rio T."/>
            <person name="Tice H."/>
            <person name="Cheng J."/>
            <person name="Goodwin L."/>
            <person name="Pitluck S."/>
            <person name="Liolios K."/>
            <person name="Ivanova N."/>
            <person name="Mavromatis K."/>
            <person name="Ovchinnikova G."/>
            <person name="Pati A."/>
            <person name="Chen A."/>
            <person name="Palaniappan K."/>
            <person name="Land M."/>
            <person name="Hauser L."/>
            <person name="Chang Y."/>
            <person name="Jeffries C."/>
            <person name="Tapia R."/>
            <person name="Brettin T."/>
            <person name="Detter J."/>
            <person name="Han C."/>
            <person name="Yasawong M."/>
            <person name="Rohde M."/>
            <person name="Tindall B."/>
            <person name="Goker M."/>
            <person name="Woyke T."/>
            <person name="Bristow J."/>
            <person name="Eisen J."/>
            <person name="Markowitz V."/>
            <person name="Hugenholtz P."/>
            <person name="Kyrpides N."/>
            <person name="Klenk H."/>
            <person name="Lapidus A."/>
        </authorList>
    </citation>
    <scope>NUCLEOTIDE SEQUENCE [LARGE SCALE GENOMIC DNA]</scope>
    <source>
        <strain evidence="3">DSM 9799 / CCM 4581 / KCTC 23876 / PAT</strain>
    </source>
</reference>